<dbReference type="SUPFAM" id="SSF46785">
    <property type="entry name" value="Winged helix' DNA-binding domain"/>
    <property type="match status" value="1"/>
</dbReference>
<dbReference type="PANTHER" id="PTHR42756">
    <property type="entry name" value="TRANSCRIPTIONAL REGULATOR, MARR"/>
    <property type="match status" value="1"/>
</dbReference>
<dbReference type="InterPro" id="IPR036390">
    <property type="entry name" value="WH_DNA-bd_sf"/>
</dbReference>
<dbReference type="GO" id="GO:0003677">
    <property type="term" value="F:DNA binding"/>
    <property type="evidence" value="ECO:0007669"/>
    <property type="project" value="UniProtKB-KW"/>
</dbReference>
<sequence length="129" mass="14054">MSDDMARGFATMGLTEARTQALWELGSRPGMSQRMLAEKLDVTPRNVTTLIDALEQAGFVVRQPHPTDRRAVELALTPKGQQTFDILRQQMAEFADLLFADLPADAIAGFDATLATIAARLEALAPTKP</sequence>
<dbReference type="Pfam" id="PF01047">
    <property type="entry name" value="MarR"/>
    <property type="match status" value="1"/>
</dbReference>
<reference evidence="5" key="1">
    <citation type="submission" date="2020-12" db="EMBL/GenBank/DDBJ databases">
        <title>Devosia sp. MSA67 isolated from Mo River.</title>
        <authorList>
            <person name="Ma F."/>
            <person name="Zi Z."/>
        </authorList>
    </citation>
    <scope>NUCLEOTIDE SEQUENCE</scope>
    <source>
        <strain evidence="5">MSA67</strain>
    </source>
</reference>
<protein>
    <submittedName>
        <fullName evidence="5">MarR family transcriptional regulator</fullName>
    </submittedName>
</protein>
<evidence type="ECO:0000313" key="6">
    <source>
        <dbReference type="Proteomes" id="UP000602124"/>
    </source>
</evidence>
<accession>A0A934IM96</accession>
<dbReference type="Proteomes" id="UP000602124">
    <property type="component" value="Unassembled WGS sequence"/>
</dbReference>
<dbReference type="InterPro" id="IPR036388">
    <property type="entry name" value="WH-like_DNA-bd_sf"/>
</dbReference>
<dbReference type="EMBL" id="JAEKMH010000001">
    <property type="protein sequence ID" value="MBJ3783278.1"/>
    <property type="molecule type" value="Genomic_DNA"/>
</dbReference>
<evidence type="ECO:0000256" key="3">
    <source>
        <dbReference type="ARBA" id="ARBA00023163"/>
    </source>
</evidence>
<dbReference type="AlphaFoldDB" id="A0A934IM96"/>
<keyword evidence="1" id="KW-0805">Transcription regulation</keyword>
<dbReference type="GO" id="GO:0003700">
    <property type="term" value="F:DNA-binding transcription factor activity"/>
    <property type="evidence" value="ECO:0007669"/>
    <property type="project" value="InterPro"/>
</dbReference>
<dbReference type="Gene3D" id="1.10.10.10">
    <property type="entry name" value="Winged helix-like DNA-binding domain superfamily/Winged helix DNA-binding domain"/>
    <property type="match status" value="1"/>
</dbReference>
<dbReference type="RefSeq" id="WP_198874523.1">
    <property type="nucleotide sequence ID" value="NZ_JAEKMH010000001.1"/>
</dbReference>
<dbReference type="InterPro" id="IPR000835">
    <property type="entry name" value="HTH_MarR-typ"/>
</dbReference>
<keyword evidence="6" id="KW-1185">Reference proteome</keyword>
<organism evidence="5 6">
    <name type="scientific">Devosia sediminis</name>
    <dbReference type="NCBI Taxonomy" id="2798801"/>
    <lineage>
        <taxon>Bacteria</taxon>
        <taxon>Pseudomonadati</taxon>
        <taxon>Pseudomonadota</taxon>
        <taxon>Alphaproteobacteria</taxon>
        <taxon>Hyphomicrobiales</taxon>
        <taxon>Devosiaceae</taxon>
        <taxon>Devosia</taxon>
    </lineage>
</organism>
<evidence type="ECO:0000313" key="5">
    <source>
        <dbReference type="EMBL" id="MBJ3783278.1"/>
    </source>
</evidence>
<dbReference type="PRINTS" id="PR00598">
    <property type="entry name" value="HTHMARR"/>
</dbReference>
<dbReference type="PROSITE" id="PS50995">
    <property type="entry name" value="HTH_MARR_2"/>
    <property type="match status" value="1"/>
</dbReference>
<gene>
    <name evidence="5" type="ORF">JEQ47_00980</name>
</gene>
<feature type="domain" description="HTH marR-type" evidence="4">
    <location>
        <begin position="1"/>
        <end position="123"/>
    </location>
</feature>
<keyword evidence="3" id="KW-0804">Transcription</keyword>
<evidence type="ECO:0000256" key="2">
    <source>
        <dbReference type="ARBA" id="ARBA00023125"/>
    </source>
</evidence>
<dbReference type="PANTHER" id="PTHR42756:SF1">
    <property type="entry name" value="TRANSCRIPTIONAL REPRESSOR OF EMRAB OPERON"/>
    <property type="match status" value="1"/>
</dbReference>
<proteinExistence type="predicted"/>
<evidence type="ECO:0000256" key="1">
    <source>
        <dbReference type="ARBA" id="ARBA00023015"/>
    </source>
</evidence>
<comment type="caution">
    <text evidence="5">The sequence shown here is derived from an EMBL/GenBank/DDBJ whole genome shotgun (WGS) entry which is preliminary data.</text>
</comment>
<dbReference type="SMART" id="SM00347">
    <property type="entry name" value="HTH_MARR"/>
    <property type="match status" value="1"/>
</dbReference>
<name>A0A934IM96_9HYPH</name>
<keyword evidence="2" id="KW-0238">DNA-binding</keyword>
<evidence type="ECO:0000259" key="4">
    <source>
        <dbReference type="PROSITE" id="PS50995"/>
    </source>
</evidence>